<evidence type="ECO:0000256" key="3">
    <source>
        <dbReference type="SAM" id="SignalP"/>
    </source>
</evidence>
<feature type="chain" id="PRO_5034617430" description="AB hydrolase-1 domain-containing protein" evidence="3">
    <location>
        <begin position="23"/>
        <end position="379"/>
    </location>
</feature>
<dbReference type="EMBL" id="JAACJM010000040">
    <property type="protein sequence ID" value="KAF5361510.1"/>
    <property type="molecule type" value="Genomic_DNA"/>
</dbReference>
<feature type="domain" description="AB hydrolase-1" evidence="4">
    <location>
        <begin position="69"/>
        <end position="345"/>
    </location>
</feature>
<dbReference type="OrthoDB" id="408373at2759"/>
<dbReference type="Pfam" id="PF00561">
    <property type="entry name" value="Abhydrolase_1"/>
    <property type="match status" value="1"/>
</dbReference>
<dbReference type="AlphaFoldDB" id="A0A8H5GB43"/>
<organism evidence="5 6">
    <name type="scientific">Tetrapyrgos nigripes</name>
    <dbReference type="NCBI Taxonomy" id="182062"/>
    <lineage>
        <taxon>Eukaryota</taxon>
        <taxon>Fungi</taxon>
        <taxon>Dikarya</taxon>
        <taxon>Basidiomycota</taxon>
        <taxon>Agaricomycotina</taxon>
        <taxon>Agaricomycetes</taxon>
        <taxon>Agaricomycetidae</taxon>
        <taxon>Agaricales</taxon>
        <taxon>Marasmiineae</taxon>
        <taxon>Marasmiaceae</taxon>
        <taxon>Tetrapyrgos</taxon>
    </lineage>
</organism>
<evidence type="ECO:0000259" key="4">
    <source>
        <dbReference type="Pfam" id="PF00561"/>
    </source>
</evidence>
<protein>
    <recommendedName>
        <fullName evidence="4">AB hydrolase-1 domain-containing protein</fullName>
    </recommendedName>
</protein>
<comment type="caution">
    <text evidence="5">The sequence shown here is derived from an EMBL/GenBank/DDBJ whole genome shotgun (WGS) entry which is preliminary data.</text>
</comment>
<comment type="similarity">
    <text evidence="2">Belongs to the AB hydrolase superfamily. Epoxide hydrolase family.</text>
</comment>
<dbReference type="InterPro" id="IPR000073">
    <property type="entry name" value="AB_hydrolase_1"/>
</dbReference>
<sequence>MRTSSHLLLLLSSLSFPLFTSAEQVYSGFDPRAYEKRSATCKAVQREQGGAVVDIKLSYVDINPNGSRTLLMVHGWPSLWSSWSYQIQEFKADYHLIVPDLRGFGESGHPGGVKNSGTLFDIVGDLTCILEDAGVEKTVCVGHDWGSEVCYEAARSRPDIFEGVVGAVVPYTPSAGNYTPVSALTSVLPKLTYQLYFDQKTAQATEELNKDIRRSVRATLRTVDSPPPDDFLKSSDNYLDAWENYKEIPPVPFFDKNEEDYFVESYEKSGFENTLEFYTDDNRYLNWKYENAQGNFTIPQPVIAILPTQDPVADWAVASKLLKAADFLPNLTTKMLPGAHWVQLEYPELFNAEMRKWLEEHFPPTPIVAEKNVHVHEEL</sequence>
<dbReference type="InterPro" id="IPR029058">
    <property type="entry name" value="AB_hydrolase_fold"/>
</dbReference>
<reference evidence="5 6" key="1">
    <citation type="journal article" date="2020" name="ISME J.">
        <title>Uncovering the hidden diversity of litter-decomposition mechanisms in mushroom-forming fungi.</title>
        <authorList>
            <person name="Floudas D."/>
            <person name="Bentzer J."/>
            <person name="Ahren D."/>
            <person name="Johansson T."/>
            <person name="Persson P."/>
            <person name="Tunlid A."/>
        </authorList>
    </citation>
    <scope>NUCLEOTIDE SEQUENCE [LARGE SCALE GENOMIC DNA]</scope>
    <source>
        <strain evidence="5 6">CBS 291.85</strain>
    </source>
</reference>
<feature type="signal peptide" evidence="3">
    <location>
        <begin position="1"/>
        <end position="22"/>
    </location>
</feature>
<gene>
    <name evidence="5" type="ORF">D9758_006213</name>
</gene>
<dbReference type="Proteomes" id="UP000559256">
    <property type="component" value="Unassembled WGS sequence"/>
</dbReference>
<dbReference type="PANTHER" id="PTHR43329">
    <property type="entry name" value="EPOXIDE HYDROLASE"/>
    <property type="match status" value="1"/>
</dbReference>
<keyword evidence="1" id="KW-0378">Hydrolase</keyword>
<evidence type="ECO:0000313" key="6">
    <source>
        <dbReference type="Proteomes" id="UP000559256"/>
    </source>
</evidence>
<dbReference type="PRINTS" id="PR00412">
    <property type="entry name" value="EPOXHYDRLASE"/>
</dbReference>
<evidence type="ECO:0000256" key="1">
    <source>
        <dbReference type="ARBA" id="ARBA00022801"/>
    </source>
</evidence>
<keyword evidence="3" id="KW-0732">Signal</keyword>
<dbReference type="GO" id="GO:0016787">
    <property type="term" value="F:hydrolase activity"/>
    <property type="evidence" value="ECO:0007669"/>
    <property type="project" value="UniProtKB-KW"/>
</dbReference>
<dbReference type="Gene3D" id="3.40.50.1820">
    <property type="entry name" value="alpha/beta hydrolase"/>
    <property type="match status" value="1"/>
</dbReference>
<name>A0A8H5GB43_9AGAR</name>
<accession>A0A8H5GB43</accession>
<dbReference type="InterPro" id="IPR000639">
    <property type="entry name" value="Epox_hydrolase-like"/>
</dbReference>
<dbReference type="SUPFAM" id="SSF53474">
    <property type="entry name" value="alpha/beta-Hydrolases"/>
    <property type="match status" value="1"/>
</dbReference>
<proteinExistence type="inferred from homology"/>
<evidence type="ECO:0000256" key="2">
    <source>
        <dbReference type="ARBA" id="ARBA00038334"/>
    </source>
</evidence>
<keyword evidence="6" id="KW-1185">Reference proteome</keyword>
<evidence type="ECO:0000313" key="5">
    <source>
        <dbReference type="EMBL" id="KAF5361510.1"/>
    </source>
</evidence>